<evidence type="ECO:0000313" key="2">
    <source>
        <dbReference type="Proteomes" id="UP000550707"/>
    </source>
</evidence>
<dbReference type="Proteomes" id="UP000550707">
    <property type="component" value="Unassembled WGS sequence"/>
</dbReference>
<gene>
    <name evidence="1" type="ORF">HJG59_010663</name>
</gene>
<proteinExistence type="predicted"/>
<dbReference type="EMBL" id="JACASF010000004">
    <property type="protein sequence ID" value="KAF6480869.1"/>
    <property type="molecule type" value="Genomic_DNA"/>
</dbReference>
<reference evidence="1 2" key="1">
    <citation type="journal article" date="2020" name="Nature">
        <title>Six reference-quality genomes reveal evolution of bat adaptations.</title>
        <authorList>
            <person name="Jebb D."/>
            <person name="Huang Z."/>
            <person name="Pippel M."/>
            <person name="Hughes G.M."/>
            <person name="Lavrichenko K."/>
            <person name="Devanna P."/>
            <person name="Winkler S."/>
            <person name="Jermiin L.S."/>
            <person name="Skirmuntt E.C."/>
            <person name="Katzourakis A."/>
            <person name="Burkitt-Gray L."/>
            <person name="Ray D.A."/>
            <person name="Sullivan K.A.M."/>
            <person name="Roscito J.G."/>
            <person name="Kirilenko B.M."/>
            <person name="Davalos L.M."/>
            <person name="Corthals A.P."/>
            <person name="Power M.L."/>
            <person name="Jones G."/>
            <person name="Ransome R.D."/>
            <person name="Dechmann D.K.N."/>
            <person name="Locatelli A.G."/>
            <person name="Puechmaille S.J."/>
            <person name="Fedrigo O."/>
            <person name="Jarvis E.D."/>
            <person name="Hiller M."/>
            <person name="Vernes S.C."/>
            <person name="Myers E.W."/>
            <person name="Teeling E.C."/>
        </authorList>
    </citation>
    <scope>NUCLEOTIDE SEQUENCE [LARGE SCALE GENOMIC DNA]</scope>
    <source>
        <strain evidence="1">MMolMol1</strain>
        <tissue evidence="1">Muscle</tissue>
    </source>
</reference>
<accession>A0A7J8I9W3</accession>
<dbReference type="InParanoid" id="A0A7J8I9W3"/>
<evidence type="ECO:0000313" key="1">
    <source>
        <dbReference type="EMBL" id="KAF6480869.1"/>
    </source>
</evidence>
<organism evidence="1 2">
    <name type="scientific">Molossus molossus</name>
    <name type="common">Pallas' mastiff bat</name>
    <name type="synonym">Vespertilio molossus</name>
    <dbReference type="NCBI Taxonomy" id="27622"/>
    <lineage>
        <taxon>Eukaryota</taxon>
        <taxon>Metazoa</taxon>
        <taxon>Chordata</taxon>
        <taxon>Craniata</taxon>
        <taxon>Vertebrata</taxon>
        <taxon>Euteleostomi</taxon>
        <taxon>Mammalia</taxon>
        <taxon>Eutheria</taxon>
        <taxon>Laurasiatheria</taxon>
        <taxon>Chiroptera</taxon>
        <taxon>Yangochiroptera</taxon>
        <taxon>Molossidae</taxon>
        <taxon>Molossus</taxon>
    </lineage>
</organism>
<keyword evidence="2" id="KW-1185">Reference proteome</keyword>
<sequence length="121" mass="14305">MRAKHDPLQKYQHQTDLQTLFVSHTSQRRYFTPPQKMSSTCFHVFPREGEQLDLWPHGSSWTWGPGPGGCSHRAVWAKDPDGPCLTTGLRLNLSHFVHWCQRWESFLFWKLDKCHEIQRQC</sequence>
<name>A0A7J8I9W3_MOLMO</name>
<comment type="caution">
    <text evidence="1">The sequence shown here is derived from an EMBL/GenBank/DDBJ whole genome shotgun (WGS) entry which is preliminary data.</text>
</comment>
<dbReference type="AlphaFoldDB" id="A0A7J8I9W3"/>
<protein>
    <submittedName>
        <fullName evidence="1">Uncharacterized protein</fullName>
    </submittedName>
</protein>